<organism evidence="1 2">
    <name type="scientific">Perkinsus olseni</name>
    <name type="common">Perkinsus atlanticus</name>
    <dbReference type="NCBI Taxonomy" id="32597"/>
    <lineage>
        <taxon>Eukaryota</taxon>
        <taxon>Sar</taxon>
        <taxon>Alveolata</taxon>
        <taxon>Perkinsozoa</taxon>
        <taxon>Perkinsea</taxon>
        <taxon>Perkinsida</taxon>
        <taxon>Perkinsidae</taxon>
        <taxon>Perkinsus</taxon>
    </lineage>
</organism>
<dbReference type="AlphaFoldDB" id="A0A7J6SR93"/>
<sequence length="188" mass="22037">QYGLFFQLFQNTLQSAFANPWALVKASSWQLDLTDDGFEDMCLPSFDDTKARIPIEIEWRSRMERKLRKRLNSIPTDPLMIDEAVEKIQTLMMITFINIRNCLCDQLELFADSFFQLPMARHLQGEMSTIQLRPEDRAPFLAQRKGLEHDVEGSNAMLEDIEWCIDQIHTFALTTKARRSPSDWKKNY</sequence>
<proteinExistence type="predicted"/>
<feature type="non-terminal residue" evidence="1">
    <location>
        <position position="1"/>
    </location>
</feature>
<name>A0A7J6SR93_PEROL</name>
<protein>
    <submittedName>
        <fullName evidence="1">Dynamin- protein</fullName>
    </submittedName>
</protein>
<comment type="caution">
    <text evidence="1">The sequence shown here is derived from an EMBL/GenBank/DDBJ whole genome shotgun (WGS) entry which is preliminary data.</text>
</comment>
<gene>
    <name evidence="1" type="primary">DRP5A_2</name>
    <name evidence="1" type="ORF">FOZ62_010094</name>
</gene>
<evidence type="ECO:0000313" key="2">
    <source>
        <dbReference type="Proteomes" id="UP000574390"/>
    </source>
</evidence>
<evidence type="ECO:0000313" key="1">
    <source>
        <dbReference type="EMBL" id="KAF4735469.1"/>
    </source>
</evidence>
<reference evidence="1 2" key="1">
    <citation type="submission" date="2020-04" db="EMBL/GenBank/DDBJ databases">
        <title>Perkinsus olseni comparative genomics.</title>
        <authorList>
            <person name="Bogema D.R."/>
        </authorList>
    </citation>
    <scope>NUCLEOTIDE SEQUENCE [LARGE SCALE GENOMIC DNA]</scope>
    <source>
        <strain evidence="1">ATCC PRA-205</strain>
    </source>
</reference>
<dbReference type="EMBL" id="JABANM010012763">
    <property type="protein sequence ID" value="KAF4735469.1"/>
    <property type="molecule type" value="Genomic_DNA"/>
</dbReference>
<accession>A0A7J6SR93</accession>
<dbReference type="Proteomes" id="UP000574390">
    <property type="component" value="Unassembled WGS sequence"/>
</dbReference>